<gene>
    <name evidence="2" type="ORF">SAMN04489732_102567</name>
</gene>
<dbReference type="InterPro" id="IPR012349">
    <property type="entry name" value="Split_barrel_FMN-bd"/>
</dbReference>
<dbReference type="Proteomes" id="UP000198582">
    <property type="component" value="Unassembled WGS sequence"/>
</dbReference>
<dbReference type="OrthoDB" id="9786134at2"/>
<evidence type="ECO:0000313" key="2">
    <source>
        <dbReference type="EMBL" id="SEO89140.1"/>
    </source>
</evidence>
<evidence type="ECO:0000313" key="3">
    <source>
        <dbReference type="Proteomes" id="UP000198582"/>
    </source>
</evidence>
<reference evidence="2 3" key="1">
    <citation type="submission" date="2016-10" db="EMBL/GenBank/DDBJ databases">
        <authorList>
            <person name="de Groot N.N."/>
        </authorList>
    </citation>
    <scope>NUCLEOTIDE SEQUENCE [LARGE SCALE GENOMIC DNA]</scope>
    <source>
        <strain evidence="2 3">DSM 44993</strain>
    </source>
</reference>
<dbReference type="Pfam" id="PF01243">
    <property type="entry name" value="PNPOx_N"/>
    <property type="match status" value="1"/>
</dbReference>
<feature type="domain" description="Pyridoxamine 5'-phosphate oxidase N-terminal" evidence="1">
    <location>
        <begin position="174"/>
        <end position="262"/>
    </location>
</feature>
<dbReference type="PANTHER" id="PTHR42815">
    <property type="entry name" value="FAD-BINDING, PUTATIVE (AFU_ORTHOLOGUE AFUA_6G07600)-RELATED"/>
    <property type="match status" value="1"/>
</dbReference>
<dbReference type="Gene3D" id="2.30.110.10">
    <property type="entry name" value="Electron Transport, Fmn-binding Protein, Chain A"/>
    <property type="match status" value="1"/>
</dbReference>
<keyword evidence="3" id="KW-1185">Reference proteome</keyword>
<organism evidence="2 3">
    <name type="scientific">Amycolatopsis saalfeldensis</name>
    <dbReference type="NCBI Taxonomy" id="394193"/>
    <lineage>
        <taxon>Bacteria</taxon>
        <taxon>Bacillati</taxon>
        <taxon>Actinomycetota</taxon>
        <taxon>Actinomycetes</taxon>
        <taxon>Pseudonocardiales</taxon>
        <taxon>Pseudonocardiaceae</taxon>
        <taxon>Amycolatopsis</taxon>
    </lineage>
</organism>
<dbReference type="EMBL" id="FOEF01000002">
    <property type="protein sequence ID" value="SEO89140.1"/>
    <property type="molecule type" value="Genomic_DNA"/>
</dbReference>
<protein>
    <recommendedName>
        <fullName evidence="1">Pyridoxamine 5'-phosphate oxidase N-terminal domain-containing protein</fullName>
    </recommendedName>
</protein>
<accession>A0A1H8TDF8</accession>
<dbReference type="PANTHER" id="PTHR42815:SF2">
    <property type="entry name" value="FAD-BINDING, PUTATIVE (AFU_ORTHOLOGUE AFUA_6G07600)-RELATED"/>
    <property type="match status" value="1"/>
</dbReference>
<sequence length="294" mass="30821">MTAGVYHAGELAAQAKAGVSAEAARVGAIVRATVPAAAAAFLAERPMLVVGAADEEGRMWASLLTGPPGFLRAEGGGDVIDVAAEPVAGDPLSATLRRGGKAGAITVDPGTRRRMRINGVAGPGPRGLRIVADQVYSNCPKYIQRRDLLAVRESERAETTVTSTLDTAGAVLVGSADTFFLATSSADGDCDTSHRGGDPGFVRVHDERTLSWPDYPGNTMMMTLGNLEQNRRAGLLFVGWSSGITLQLTGTAAVDWSGASRETRFTVEQVRRTAGASPLRWGEPELSRFNPAVT</sequence>
<dbReference type="STRING" id="394193.SAMN04489732_102567"/>
<proteinExistence type="predicted"/>
<dbReference type="RefSeq" id="WP_091614280.1">
    <property type="nucleotide sequence ID" value="NZ_FOEF01000002.1"/>
</dbReference>
<dbReference type="InterPro" id="IPR011576">
    <property type="entry name" value="Pyridox_Oxase_N"/>
</dbReference>
<evidence type="ECO:0000259" key="1">
    <source>
        <dbReference type="Pfam" id="PF01243"/>
    </source>
</evidence>
<dbReference type="SUPFAM" id="SSF50475">
    <property type="entry name" value="FMN-binding split barrel"/>
    <property type="match status" value="1"/>
</dbReference>
<name>A0A1H8TDF8_9PSEU</name>
<dbReference type="AlphaFoldDB" id="A0A1H8TDF8"/>